<dbReference type="Pfam" id="PF00248">
    <property type="entry name" value="Aldo_ket_red"/>
    <property type="match status" value="1"/>
</dbReference>
<keyword evidence="7" id="KW-0808">Transferase</keyword>
<sequence length="346" mass="38838">MVGVLSMPLSFGKRRMPAIGLGTASYPSVSAEAMRLAVSEAIAAGFRHFDAAAIYHSEQPLGDAIADALRQGLVERDELFITTKLWCTDAHPGLVIPALRESLRKLQLEYVDLYLIHWPVSLKPQEMKSHIDPEDLLPMDLKSVWEEMEECQKLGLVKTIGVSNFSCKKLDQILATANIPPAVNQVEMHPLWQQKKLMEFCKEKGILVSAYSPLGSNGAPWGSTNVMECRELKEIALAKGKSLAQICLRWIYEQGASIIVKTFNKGRMKENLAIFDWNLSEDELQKISQLPQVKGCRASEFTSTNGPYKSPEELWDDKKGKMIVPTLTTTFADICYPSTIFKNFWR</sequence>
<dbReference type="FunFam" id="3.20.20.100:FF:000014">
    <property type="entry name" value="NAD(P)-linked oxidoreductase superfamily protein"/>
    <property type="match status" value="1"/>
</dbReference>
<dbReference type="OrthoDB" id="416253at2759"/>
<dbReference type="PRINTS" id="PR00069">
    <property type="entry name" value="ALDKETRDTASE"/>
</dbReference>
<organism evidence="7 8">
    <name type="scientific">Apostasia shenzhenica</name>
    <dbReference type="NCBI Taxonomy" id="1088818"/>
    <lineage>
        <taxon>Eukaryota</taxon>
        <taxon>Viridiplantae</taxon>
        <taxon>Streptophyta</taxon>
        <taxon>Embryophyta</taxon>
        <taxon>Tracheophyta</taxon>
        <taxon>Spermatophyta</taxon>
        <taxon>Magnoliopsida</taxon>
        <taxon>Liliopsida</taxon>
        <taxon>Asparagales</taxon>
        <taxon>Orchidaceae</taxon>
        <taxon>Apostasioideae</taxon>
        <taxon>Apostasia</taxon>
    </lineage>
</organism>
<evidence type="ECO:0000259" key="6">
    <source>
        <dbReference type="Pfam" id="PF00248"/>
    </source>
</evidence>
<dbReference type="Proteomes" id="UP000236161">
    <property type="component" value="Unassembled WGS sequence"/>
</dbReference>
<evidence type="ECO:0000256" key="4">
    <source>
        <dbReference type="PIRSR" id="PIRSR000097-2"/>
    </source>
</evidence>
<feature type="binding site" evidence="4">
    <location>
        <position position="117"/>
    </location>
    <ligand>
        <name>substrate</name>
    </ligand>
</feature>
<feature type="active site" description="Proton donor" evidence="3">
    <location>
        <position position="55"/>
    </location>
</feature>
<protein>
    <submittedName>
        <fullName evidence="7">Non-functional NADPH-dependent codeinone reductase 2</fullName>
        <ecNumber evidence="7">2.3.1.170</ecNumber>
    </submittedName>
</protein>
<dbReference type="InterPro" id="IPR036812">
    <property type="entry name" value="NAD(P)_OxRdtase_dom_sf"/>
</dbReference>
<dbReference type="AlphaFoldDB" id="A0A2H9ZUP4"/>
<dbReference type="InterPro" id="IPR018170">
    <property type="entry name" value="Aldo/ket_reductase_CS"/>
</dbReference>
<keyword evidence="2" id="KW-0560">Oxidoreductase</keyword>
<dbReference type="CDD" id="cd19124">
    <property type="entry name" value="AKR_AKR4A_4B"/>
    <property type="match status" value="1"/>
</dbReference>
<gene>
    <name evidence="7" type="primary">COR2</name>
    <name evidence="7" type="ORF">AXF42_Ash011695</name>
</gene>
<feature type="domain" description="NADP-dependent oxidoreductase" evidence="6">
    <location>
        <begin position="19"/>
        <end position="289"/>
    </location>
</feature>
<dbReference type="InterPro" id="IPR020471">
    <property type="entry name" value="AKR"/>
</dbReference>
<dbReference type="GO" id="GO:0033707">
    <property type="term" value="F:3''-deamino-3''-oxonicotianamine reductase activity"/>
    <property type="evidence" value="ECO:0007669"/>
    <property type="project" value="UniProtKB-ARBA"/>
</dbReference>
<dbReference type="SUPFAM" id="SSF51430">
    <property type="entry name" value="NAD(P)-linked oxidoreductase"/>
    <property type="match status" value="1"/>
</dbReference>
<feature type="site" description="Lowers pKa of active site Tyr" evidence="5">
    <location>
        <position position="84"/>
    </location>
</feature>
<dbReference type="GO" id="GO:1990641">
    <property type="term" value="P:response to iron ion starvation"/>
    <property type="evidence" value="ECO:0007669"/>
    <property type="project" value="UniProtKB-ARBA"/>
</dbReference>
<evidence type="ECO:0000256" key="3">
    <source>
        <dbReference type="PIRSR" id="PIRSR000097-1"/>
    </source>
</evidence>
<dbReference type="GO" id="GO:0033808">
    <property type="term" value="F:6'-deoxychalcone synthase activity"/>
    <property type="evidence" value="ECO:0007669"/>
    <property type="project" value="UniProtKB-EC"/>
</dbReference>
<dbReference type="PROSITE" id="PS00063">
    <property type="entry name" value="ALDOKETO_REDUCTASE_3"/>
    <property type="match status" value="1"/>
</dbReference>
<dbReference type="STRING" id="1088818.A0A2H9ZUP4"/>
<accession>A0A2H9ZUP4</accession>
<evidence type="ECO:0000256" key="2">
    <source>
        <dbReference type="ARBA" id="ARBA00023002"/>
    </source>
</evidence>
<dbReference type="PROSITE" id="PS00798">
    <property type="entry name" value="ALDOKETO_REDUCTASE_1"/>
    <property type="match status" value="1"/>
</dbReference>
<comment type="similarity">
    <text evidence="1">Belongs to the aldo/keto reductase family.</text>
</comment>
<dbReference type="EMBL" id="KZ453612">
    <property type="protein sequence ID" value="PKA47021.1"/>
    <property type="molecule type" value="Genomic_DNA"/>
</dbReference>
<evidence type="ECO:0000313" key="8">
    <source>
        <dbReference type="Proteomes" id="UP000236161"/>
    </source>
</evidence>
<dbReference type="InterPro" id="IPR023210">
    <property type="entry name" value="NADP_OxRdtase_dom"/>
</dbReference>
<dbReference type="Gene3D" id="3.20.20.100">
    <property type="entry name" value="NADP-dependent oxidoreductase domain"/>
    <property type="match status" value="1"/>
</dbReference>
<keyword evidence="7" id="KW-0012">Acyltransferase</keyword>
<dbReference type="EC" id="2.3.1.170" evidence="7"/>
<evidence type="ECO:0000313" key="7">
    <source>
        <dbReference type="EMBL" id="PKA47021.1"/>
    </source>
</evidence>
<name>A0A2H9ZUP4_9ASPA</name>
<dbReference type="PIRSF" id="PIRSF000097">
    <property type="entry name" value="AKR"/>
    <property type="match status" value="1"/>
</dbReference>
<evidence type="ECO:0000256" key="1">
    <source>
        <dbReference type="ARBA" id="ARBA00007905"/>
    </source>
</evidence>
<dbReference type="InterPro" id="IPR044497">
    <property type="entry name" value="AKR4A/B"/>
</dbReference>
<dbReference type="PANTHER" id="PTHR11732">
    <property type="entry name" value="ALDO/KETO REDUCTASE"/>
    <property type="match status" value="1"/>
</dbReference>
<reference evidence="7 8" key="1">
    <citation type="journal article" date="2017" name="Nature">
        <title>The Apostasia genome and the evolution of orchids.</title>
        <authorList>
            <person name="Zhang G.Q."/>
            <person name="Liu K.W."/>
            <person name="Li Z."/>
            <person name="Lohaus R."/>
            <person name="Hsiao Y.Y."/>
            <person name="Niu S.C."/>
            <person name="Wang J.Y."/>
            <person name="Lin Y.C."/>
            <person name="Xu Q."/>
            <person name="Chen L.J."/>
            <person name="Yoshida K."/>
            <person name="Fujiwara S."/>
            <person name="Wang Z.W."/>
            <person name="Zhang Y.Q."/>
            <person name="Mitsuda N."/>
            <person name="Wang M."/>
            <person name="Liu G.H."/>
            <person name="Pecoraro L."/>
            <person name="Huang H.X."/>
            <person name="Xiao X.J."/>
            <person name="Lin M."/>
            <person name="Wu X.Y."/>
            <person name="Wu W.L."/>
            <person name="Chen Y.Y."/>
            <person name="Chang S.B."/>
            <person name="Sakamoto S."/>
            <person name="Ohme-Takagi M."/>
            <person name="Yagi M."/>
            <person name="Zeng S.J."/>
            <person name="Shen C.Y."/>
            <person name="Yeh C.M."/>
            <person name="Luo Y.B."/>
            <person name="Tsai W.C."/>
            <person name="Van de Peer Y."/>
            <person name="Liu Z.J."/>
        </authorList>
    </citation>
    <scope>NUCLEOTIDE SEQUENCE [LARGE SCALE GENOMIC DNA]</scope>
    <source>
        <strain evidence="8">cv. Shenzhen</strain>
        <tissue evidence="7">Stem</tissue>
    </source>
</reference>
<proteinExistence type="inferred from homology"/>
<dbReference type="PROSITE" id="PS00062">
    <property type="entry name" value="ALDOKETO_REDUCTASE_2"/>
    <property type="match status" value="1"/>
</dbReference>
<evidence type="ECO:0000256" key="5">
    <source>
        <dbReference type="PIRSR" id="PIRSR000097-3"/>
    </source>
</evidence>
<dbReference type="GO" id="GO:0019290">
    <property type="term" value="P:siderophore biosynthetic process"/>
    <property type="evidence" value="ECO:0007669"/>
    <property type="project" value="UniProtKB-ARBA"/>
</dbReference>
<keyword evidence="8" id="KW-1185">Reference proteome</keyword>